<protein>
    <submittedName>
        <fullName evidence="3">Tetratricopeptide repeat protein</fullName>
    </submittedName>
</protein>
<dbReference type="Pfam" id="PF13432">
    <property type="entry name" value="TPR_16"/>
    <property type="match status" value="1"/>
</dbReference>
<name>A0A2W7IF68_9FLAO</name>
<evidence type="ECO:0000256" key="2">
    <source>
        <dbReference type="SAM" id="SignalP"/>
    </source>
</evidence>
<comment type="caution">
    <text evidence="3">The sequence shown here is derived from an EMBL/GenBank/DDBJ whole genome shotgun (WGS) entry which is preliminary data.</text>
</comment>
<keyword evidence="1" id="KW-0802">TPR repeat</keyword>
<dbReference type="SUPFAM" id="SSF48452">
    <property type="entry name" value="TPR-like"/>
    <property type="match status" value="2"/>
</dbReference>
<dbReference type="PANTHER" id="PTHR12558:SF13">
    <property type="entry name" value="CELL DIVISION CYCLE PROTEIN 27 HOMOLOG"/>
    <property type="match status" value="1"/>
</dbReference>
<dbReference type="Proteomes" id="UP000249542">
    <property type="component" value="Unassembled WGS sequence"/>
</dbReference>
<proteinExistence type="predicted"/>
<dbReference type="RefSeq" id="WP_111539933.1">
    <property type="nucleotide sequence ID" value="NZ_QKYV01000001.1"/>
</dbReference>
<feature type="chain" id="PRO_5015984812" evidence="2">
    <location>
        <begin position="25"/>
        <end position="598"/>
    </location>
</feature>
<dbReference type="InterPro" id="IPR011990">
    <property type="entry name" value="TPR-like_helical_dom_sf"/>
</dbReference>
<dbReference type="PANTHER" id="PTHR12558">
    <property type="entry name" value="CELL DIVISION CYCLE 16,23,27"/>
    <property type="match status" value="1"/>
</dbReference>
<feature type="repeat" description="TPR" evidence="1">
    <location>
        <begin position="17"/>
        <end position="50"/>
    </location>
</feature>
<keyword evidence="4" id="KW-1185">Reference proteome</keyword>
<reference evidence="3 4" key="1">
    <citation type="submission" date="2018-06" db="EMBL/GenBank/DDBJ databases">
        <title>Genomic Encyclopedia of Archaeal and Bacterial Type Strains, Phase II (KMG-II): from individual species to whole genera.</title>
        <authorList>
            <person name="Goeker M."/>
        </authorList>
    </citation>
    <scope>NUCLEOTIDE SEQUENCE [LARGE SCALE GENOMIC DNA]</scope>
    <source>
        <strain evidence="3 4">DSM 15361</strain>
    </source>
</reference>
<dbReference type="PROSITE" id="PS50005">
    <property type="entry name" value="TPR"/>
    <property type="match status" value="2"/>
</dbReference>
<feature type="signal peptide" evidence="2">
    <location>
        <begin position="1"/>
        <end position="24"/>
    </location>
</feature>
<feature type="repeat" description="TPR" evidence="1">
    <location>
        <begin position="85"/>
        <end position="118"/>
    </location>
</feature>
<accession>A0A2W7IF68</accession>
<evidence type="ECO:0000313" key="3">
    <source>
        <dbReference type="EMBL" id="PZW44272.1"/>
    </source>
</evidence>
<evidence type="ECO:0000313" key="4">
    <source>
        <dbReference type="Proteomes" id="UP000249542"/>
    </source>
</evidence>
<dbReference type="Pfam" id="PF13181">
    <property type="entry name" value="TPR_8"/>
    <property type="match status" value="2"/>
</dbReference>
<evidence type="ECO:0000256" key="1">
    <source>
        <dbReference type="PROSITE-ProRule" id="PRU00339"/>
    </source>
</evidence>
<dbReference type="AlphaFoldDB" id="A0A2W7IF68"/>
<dbReference type="SMART" id="SM00028">
    <property type="entry name" value="TPR"/>
    <property type="match status" value="6"/>
</dbReference>
<dbReference type="EMBL" id="QKYV01000001">
    <property type="protein sequence ID" value="PZW44272.1"/>
    <property type="molecule type" value="Genomic_DNA"/>
</dbReference>
<organism evidence="3 4">
    <name type="scientific">Mesonia algae</name>
    <dbReference type="NCBI Taxonomy" id="213248"/>
    <lineage>
        <taxon>Bacteria</taxon>
        <taxon>Pseudomonadati</taxon>
        <taxon>Bacteroidota</taxon>
        <taxon>Flavobacteriia</taxon>
        <taxon>Flavobacteriales</taxon>
        <taxon>Flavobacteriaceae</taxon>
        <taxon>Mesonia</taxon>
    </lineage>
</organism>
<keyword evidence="2" id="KW-0732">Signal</keyword>
<dbReference type="Gene3D" id="1.25.40.10">
    <property type="entry name" value="Tetratricopeptide repeat domain"/>
    <property type="match status" value="3"/>
</dbReference>
<dbReference type="InterPro" id="IPR019734">
    <property type="entry name" value="TPR_rpt"/>
</dbReference>
<sequence>MRFLVSIILFFSVSIGFSQSSALANNYFDQGEYEKAKAIYEKIYEQSPRDLKNINQLVATYQELQEYASAEKLLLEQLQGNVTYPNLWVDLGYNYQLQDQPEKAQENYQKAIDRVGESSAYAYTIGRSFQQYNLLDEAVITYETALKEKANATFTVELARIYGEKGELNKMFESYLNLIEKEPKYVYAIKRNFAEFVTEDKENEANQMLRKSLLVKNQQTPDVMYNSLLSWLFTQQKEYQKAFVQERAIYVRSPQKNMRPMFELANLAQEENQLEAASEIYNYLITNEDIIARKIEAQAALLQLEINEATAKEYQKIEEDFQQVFEAYTQASSTEIFPIQLQYAQFLAFQKGDKNSALAKLDTLLNSRINRYEEAQAKMIKADILVLQEKFNQALIYYSQIQKLLENSEIAQEATFKIAKTSFYKGDFDWAKTQLKVLKTATSKLIANDALQLHLLIGDNMQTEVDSTHTALKQFAKADLLAYQKKNTEAISLLNTILAENKGQPIEDDVLFMKANILFVQKKYQEALESFKDIAVSTQRSIYADETYFTMAKIYEEQLNNPEEAKSNYEKIIFEHEDSIYYNEARKKYRQLRGDAIN</sequence>
<dbReference type="Pfam" id="PF14559">
    <property type="entry name" value="TPR_19"/>
    <property type="match status" value="1"/>
</dbReference>
<gene>
    <name evidence="3" type="ORF">LX95_00607</name>
</gene>